<dbReference type="SUPFAM" id="SSF51230">
    <property type="entry name" value="Single hybrid motif"/>
    <property type="match status" value="2"/>
</dbReference>
<dbReference type="Pfam" id="PF02817">
    <property type="entry name" value="E3_binding"/>
    <property type="match status" value="1"/>
</dbReference>
<comment type="cofactor">
    <cofactor evidence="8">
        <name>(R)-lipoate</name>
        <dbReference type="ChEBI" id="CHEBI:83088"/>
    </cofactor>
    <text evidence="8">Binds 2 lipoyl cofactors covalently.</text>
</comment>
<dbReference type="InterPro" id="IPR000089">
    <property type="entry name" value="Biotin_lipoyl"/>
</dbReference>
<evidence type="ECO:0000313" key="11">
    <source>
        <dbReference type="EMBL" id="GJM61239.1"/>
    </source>
</evidence>
<comment type="similarity">
    <text evidence="1 8">Belongs to the 2-oxoacid dehydrogenase family.</text>
</comment>
<dbReference type="AlphaFoldDB" id="A0AAN5AJP2"/>
<keyword evidence="5 8" id="KW-0012">Acyltransferase</keyword>
<dbReference type="PROSITE" id="PS00189">
    <property type="entry name" value="LIPOYL"/>
    <property type="match status" value="2"/>
</dbReference>
<keyword evidence="4 8" id="KW-0450">Lipoyl</keyword>
<keyword evidence="12" id="KW-1185">Reference proteome</keyword>
<evidence type="ECO:0000256" key="6">
    <source>
        <dbReference type="ARBA" id="ARBA00025211"/>
    </source>
</evidence>
<name>A0AAN5AJP2_9BACT</name>
<dbReference type="SUPFAM" id="SSF47005">
    <property type="entry name" value="Peripheral subunit-binding domain of 2-oxo acid dehydrogenase complex"/>
    <property type="match status" value="1"/>
</dbReference>
<evidence type="ECO:0000256" key="8">
    <source>
        <dbReference type="RuleBase" id="RU361137"/>
    </source>
</evidence>
<dbReference type="InterPro" id="IPR004167">
    <property type="entry name" value="PSBD"/>
</dbReference>
<feature type="domain" description="Lipoyl-binding" evidence="9">
    <location>
        <begin position="126"/>
        <end position="201"/>
    </location>
</feature>
<dbReference type="InterPro" id="IPR001078">
    <property type="entry name" value="2-oxoacid_DH_actylTfrase"/>
</dbReference>
<protein>
    <recommendedName>
        <fullName evidence="8">Acetyltransferase component of pyruvate dehydrogenase complex</fullName>
        <ecNumber evidence="8">2.3.1.12</ecNumber>
    </recommendedName>
</protein>
<gene>
    <name evidence="11" type="primary">pdhC</name>
    <name evidence="11" type="ORF">PEDI_17910</name>
</gene>
<evidence type="ECO:0000313" key="12">
    <source>
        <dbReference type="Proteomes" id="UP001310022"/>
    </source>
</evidence>
<evidence type="ECO:0000259" key="9">
    <source>
        <dbReference type="PROSITE" id="PS50968"/>
    </source>
</evidence>
<comment type="subunit">
    <text evidence="2">Forms a 24-polypeptide structural core with octahedral symmetry.</text>
</comment>
<dbReference type="PANTHER" id="PTHR23151:SF90">
    <property type="entry name" value="DIHYDROLIPOYLLYSINE-RESIDUE ACETYLTRANSFERASE COMPONENT OF PYRUVATE DEHYDROGENASE COMPLEX, MITOCHONDRIAL-RELATED"/>
    <property type="match status" value="1"/>
</dbReference>
<dbReference type="Gene3D" id="2.40.50.100">
    <property type="match status" value="2"/>
</dbReference>
<dbReference type="Gene3D" id="4.10.320.10">
    <property type="entry name" value="E3-binding domain"/>
    <property type="match status" value="1"/>
</dbReference>
<dbReference type="InterPro" id="IPR036625">
    <property type="entry name" value="E3-bd_dom_sf"/>
</dbReference>
<dbReference type="SUPFAM" id="SSF52777">
    <property type="entry name" value="CoA-dependent acyltransferases"/>
    <property type="match status" value="1"/>
</dbReference>
<dbReference type="Gene3D" id="3.30.559.10">
    <property type="entry name" value="Chloramphenicol acetyltransferase-like domain"/>
    <property type="match status" value="1"/>
</dbReference>
<keyword evidence="11" id="KW-0670">Pyruvate</keyword>
<dbReference type="InterPro" id="IPR003016">
    <property type="entry name" value="2-oxoA_DH_lipoyl-BS"/>
</dbReference>
<comment type="function">
    <text evidence="6">The pyruvate dehydrogenase complex catalyzes the overall conversion of pyruvate to acetyl-CoA and CO(2). It contains multiple copies of three enzymatic components: pyruvate dehydrogenase (E1), dihydrolipoamide acetyltransferase (E2) and lipoamide dehydrogenase (E3).</text>
</comment>
<dbReference type="EMBL" id="BQKE01000001">
    <property type="protein sequence ID" value="GJM61239.1"/>
    <property type="molecule type" value="Genomic_DNA"/>
</dbReference>
<comment type="catalytic activity">
    <reaction evidence="7 8">
        <text>N(6)-[(R)-dihydrolipoyl]-L-lysyl-[protein] + acetyl-CoA = N(6)-[(R)-S(8)-acetyldihydrolipoyl]-L-lysyl-[protein] + CoA</text>
        <dbReference type="Rhea" id="RHEA:17017"/>
        <dbReference type="Rhea" id="RHEA-COMP:10475"/>
        <dbReference type="Rhea" id="RHEA-COMP:10478"/>
        <dbReference type="ChEBI" id="CHEBI:57287"/>
        <dbReference type="ChEBI" id="CHEBI:57288"/>
        <dbReference type="ChEBI" id="CHEBI:83100"/>
        <dbReference type="ChEBI" id="CHEBI:83111"/>
        <dbReference type="EC" id="2.3.1.12"/>
    </reaction>
</comment>
<dbReference type="InterPro" id="IPR006257">
    <property type="entry name" value="LAT1"/>
</dbReference>
<reference evidence="11 12" key="1">
    <citation type="submission" date="2021-12" db="EMBL/GenBank/DDBJ databases">
        <title>Genome sequencing of bacteria with rrn-lacking chromosome and rrn-plasmid.</title>
        <authorList>
            <person name="Anda M."/>
            <person name="Iwasaki W."/>
        </authorList>
    </citation>
    <scope>NUCLEOTIDE SEQUENCE [LARGE SCALE GENOMIC DNA]</scope>
    <source>
        <strain evidence="11 12">NBRC 15940</strain>
    </source>
</reference>
<keyword evidence="3 8" id="KW-0808">Transferase</keyword>
<dbReference type="GO" id="GO:0006086">
    <property type="term" value="P:pyruvate decarboxylation to acetyl-CoA"/>
    <property type="evidence" value="ECO:0007669"/>
    <property type="project" value="InterPro"/>
</dbReference>
<dbReference type="GO" id="GO:0045254">
    <property type="term" value="C:pyruvate dehydrogenase complex"/>
    <property type="evidence" value="ECO:0007669"/>
    <property type="project" value="UniProtKB-UniRule"/>
</dbReference>
<dbReference type="InterPro" id="IPR045257">
    <property type="entry name" value="E2/Pdx1"/>
</dbReference>
<evidence type="ECO:0000256" key="5">
    <source>
        <dbReference type="ARBA" id="ARBA00023315"/>
    </source>
</evidence>
<dbReference type="GO" id="GO:0004742">
    <property type="term" value="F:dihydrolipoyllysine-residue acetyltransferase activity"/>
    <property type="evidence" value="ECO:0007669"/>
    <property type="project" value="UniProtKB-UniRule"/>
</dbReference>
<dbReference type="Pfam" id="PF00364">
    <property type="entry name" value="Biotin_lipoyl"/>
    <property type="match status" value="2"/>
</dbReference>
<dbReference type="Proteomes" id="UP001310022">
    <property type="component" value="Unassembled WGS sequence"/>
</dbReference>
<dbReference type="PROSITE" id="PS50968">
    <property type="entry name" value="BIOTINYL_LIPOYL"/>
    <property type="match status" value="2"/>
</dbReference>
<dbReference type="InterPro" id="IPR023213">
    <property type="entry name" value="CAT-like_dom_sf"/>
</dbReference>
<evidence type="ECO:0000256" key="4">
    <source>
        <dbReference type="ARBA" id="ARBA00022823"/>
    </source>
</evidence>
<organism evidence="11 12">
    <name type="scientific">Persicobacter diffluens</name>
    <dbReference type="NCBI Taxonomy" id="981"/>
    <lineage>
        <taxon>Bacteria</taxon>
        <taxon>Pseudomonadati</taxon>
        <taxon>Bacteroidota</taxon>
        <taxon>Cytophagia</taxon>
        <taxon>Cytophagales</taxon>
        <taxon>Persicobacteraceae</taxon>
        <taxon>Persicobacter</taxon>
    </lineage>
</organism>
<dbReference type="InterPro" id="IPR011053">
    <property type="entry name" value="Single_hybrid_motif"/>
</dbReference>
<evidence type="ECO:0000256" key="2">
    <source>
        <dbReference type="ARBA" id="ARBA00011484"/>
    </source>
</evidence>
<feature type="domain" description="Lipoyl-binding" evidence="9">
    <location>
        <begin position="2"/>
        <end position="77"/>
    </location>
</feature>
<accession>A0AAN5AJP2</accession>
<dbReference type="CDD" id="cd06849">
    <property type="entry name" value="lipoyl_domain"/>
    <property type="match status" value="2"/>
</dbReference>
<proteinExistence type="inferred from homology"/>
<dbReference type="RefSeq" id="WP_338236824.1">
    <property type="nucleotide sequence ID" value="NZ_BQKE01000001.1"/>
</dbReference>
<evidence type="ECO:0000256" key="7">
    <source>
        <dbReference type="ARBA" id="ARBA00048370"/>
    </source>
</evidence>
<evidence type="ECO:0000259" key="10">
    <source>
        <dbReference type="PROSITE" id="PS51826"/>
    </source>
</evidence>
<dbReference type="NCBIfam" id="TIGR01349">
    <property type="entry name" value="PDHac_trf_mito"/>
    <property type="match status" value="1"/>
</dbReference>
<dbReference type="PANTHER" id="PTHR23151">
    <property type="entry name" value="DIHYDROLIPOAMIDE ACETYL/SUCCINYL-TRANSFERASE-RELATED"/>
    <property type="match status" value="1"/>
</dbReference>
<feature type="domain" description="Peripheral subunit-binding (PSBD)" evidence="10">
    <location>
        <begin position="257"/>
        <end position="294"/>
    </location>
</feature>
<comment type="caution">
    <text evidence="11">The sequence shown here is derived from an EMBL/GenBank/DDBJ whole genome shotgun (WGS) entry which is preliminary data.</text>
</comment>
<evidence type="ECO:0000256" key="3">
    <source>
        <dbReference type="ARBA" id="ARBA00022679"/>
    </source>
</evidence>
<dbReference type="Pfam" id="PF00198">
    <property type="entry name" value="2-oxoacid_dh"/>
    <property type="match status" value="1"/>
</dbReference>
<dbReference type="EC" id="2.3.1.12" evidence="8"/>
<sequence>MAEVIRMPKMSDTMTEGTIASWLKKVGDKVESGDILAEVETDKATMELESYEEGTLLYIGVEEKASVPIDGVIAIIGEDGENIDSLLADIQSGAASAPAAVEEAAPAPAAEAAPAAASVDTSKIAAEVIRMPKMSDTMTEGVIASWVKNVGDAVETGDILAEVETDKATMELESYSDGKLLYIAVEAGGAVPIDGIIAIIGESDADWKALLEAESAGAAAPAPVEAPAAEKAAPAAAAPATTPAAAPAVSSSNGRIKASPLAKKMAADKGIDLSQVAGTGDHGRIIKRDIENYVPAAAPAPVAAPAATSSNDAAPAPVALPQVVGEESFEEVANSKMRNIIASRLTESKQQAPHYYLTMDIDMDSAIAARKQMNEVSPVKISFNDMVVKATALALRQNPKVNAAWLGDKIRYNHHIHIGVAVAIEDGLVVPTVRFTDNKSLSHIGAEIKELAGKAKNRKLGPAEMEGNTFTISNLGMFGIESFTSIVNPPSACILSVGGIKQVPVVKDGAVVPGNVMKVTLACDHRVVDGALGAAFLKTFKELLEEPVRMLI</sequence>
<evidence type="ECO:0000256" key="1">
    <source>
        <dbReference type="ARBA" id="ARBA00007317"/>
    </source>
</evidence>
<dbReference type="PROSITE" id="PS51826">
    <property type="entry name" value="PSBD"/>
    <property type="match status" value="1"/>
</dbReference>